<dbReference type="GO" id="GO:0008777">
    <property type="term" value="F:acetylornithine deacetylase activity"/>
    <property type="evidence" value="ECO:0007669"/>
    <property type="project" value="TreeGrafter"/>
</dbReference>
<dbReference type="AlphaFoldDB" id="A0A192H2R4"/>
<gene>
    <name evidence="9" type="ORF">AYR53_07640</name>
</gene>
<evidence type="ECO:0000313" key="10">
    <source>
        <dbReference type="Proteomes" id="UP000078582"/>
    </source>
</evidence>
<dbReference type="RefSeq" id="WP_068223470.1">
    <property type="nucleotide sequence ID" value="NZ_CP014623.1"/>
</dbReference>
<evidence type="ECO:0000256" key="8">
    <source>
        <dbReference type="ARBA" id="ARBA00023049"/>
    </source>
</evidence>
<dbReference type="GO" id="GO:0008270">
    <property type="term" value="F:zinc ion binding"/>
    <property type="evidence" value="ECO:0007669"/>
    <property type="project" value="InterPro"/>
</dbReference>
<dbReference type="KEGG" id="lbt:AYR52_02515"/>
<dbReference type="GO" id="GO:0006508">
    <property type="term" value="P:proteolysis"/>
    <property type="evidence" value="ECO:0007669"/>
    <property type="project" value="UniProtKB-KW"/>
</dbReference>
<dbReference type="PANTHER" id="PTHR43808">
    <property type="entry name" value="ACETYLORNITHINE DEACETYLASE"/>
    <property type="match status" value="1"/>
</dbReference>
<dbReference type="InterPro" id="IPR010964">
    <property type="entry name" value="M20A_pepV-rel"/>
</dbReference>
<comment type="similarity">
    <text evidence="2">Belongs to the peptidase M20A family.</text>
</comment>
<proteinExistence type="inferred from homology"/>
<reference evidence="9 10" key="1">
    <citation type="submission" date="2016-03" db="EMBL/GenBank/DDBJ databases">
        <title>Pediococcus and Lactobacillus from brewery environment - whole genome sequencing and assembly.</title>
        <authorList>
            <person name="Behr J."/>
            <person name="Geissler A.J."/>
            <person name="Vogel R.F."/>
        </authorList>
    </citation>
    <scope>NUCLEOTIDE SEQUENCE [LARGE SCALE GENOMIC DNA]</scope>
    <source>
        <strain evidence="9 10">TMW 1.1989</strain>
    </source>
</reference>
<name>A0A192H2R4_9LACO</name>
<keyword evidence="3" id="KW-0645">Protease</keyword>
<dbReference type="GO" id="GO:0016805">
    <property type="term" value="F:dipeptidase activity"/>
    <property type="evidence" value="ECO:0007669"/>
    <property type="project" value="UniProtKB-KW"/>
</dbReference>
<dbReference type="InterPro" id="IPR036264">
    <property type="entry name" value="Bact_exopeptidase_dim_dom"/>
</dbReference>
<dbReference type="EMBL" id="CP014873">
    <property type="protein sequence ID" value="ANK62655.1"/>
    <property type="molecule type" value="Genomic_DNA"/>
</dbReference>
<comment type="cofactor">
    <cofactor evidence="1">
        <name>Zn(2+)</name>
        <dbReference type="ChEBI" id="CHEBI:29105"/>
    </cofactor>
</comment>
<evidence type="ECO:0000256" key="4">
    <source>
        <dbReference type="ARBA" id="ARBA00022723"/>
    </source>
</evidence>
<accession>A0A192H2R4</accession>
<dbReference type="PROSITE" id="PS00759">
    <property type="entry name" value="ARGE_DAPE_CPG2_2"/>
    <property type="match status" value="1"/>
</dbReference>
<sequence length="467" mass="51309">MPINWNEEVAKRQTDLLQDLSDIVAINSARDDTQATEMAPLGPGPRDALLKILTIAKRDNFKTKNIANVAGRIEYGTGKEILGIFGHMDVVPAGDGWQSDPFKLTNKDGRLYGRGTSDDKGPSLAAYYALKIIRDLKLPLTKQVHFIFGTDEESGWYGLNRYQETEKMPDFGFSPDAEFPIINGEKGITNFELTFAPNREIKSAALTLTSFTSGLRTNMVPQSATAVISGAPATLKAAFETYLAANPISGNYQQTGEQVTLTLDGKVAHSQEPKDGINAATYLANFLANYDFDANGKQYLQTIAHYFHNDSRGKLLKIAYTDDVMGDLTASPDLFTYVTNQPATITLNVRYPKGTDVTTIIAALTKTLGPNVKIEQLSHAMTPHYVPANDPLVQTLLKVYEKQTGEKGHEQIVGGGTYGRLLKRGVAFGALFPNRENVMHQPNEYMPLADLLRTTAIYAEAIYELAK</sequence>
<dbReference type="PROSITE" id="PS00758">
    <property type="entry name" value="ARGE_DAPE_CPG2_1"/>
    <property type="match status" value="1"/>
</dbReference>
<evidence type="ECO:0000256" key="2">
    <source>
        <dbReference type="ARBA" id="ARBA00006247"/>
    </source>
</evidence>
<organism evidence="9 10">
    <name type="scientific">Loigolactobacillus backii</name>
    <dbReference type="NCBI Taxonomy" id="375175"/>
    <lineage>
        <taxon>Bacteria</taxon>
        <taxon>Bacillati</taxon>
        <taxon>Bacillota</taxon>
        <taxon>Bacilli</taxon>
        <taxon>Lactobacillales</taxon>
        <taxon>Lactobacillaceae</taxon>
        <taxon>Loigolactobacillus</taxon>
    </lineage>
</organism>
<keyword evidence="8" id="KW-0482">Metalloprotease</keyword>
<dbReference type="SUPFAM" id="SSF55031">
    <property type="entry name" value="Bacterial exopeptidase dimerisation domain"/>
    <property type="match status" value="1"/>
</dbReference>
<dbReference type="InterPro" id="IPR050072">
    <property type="entry name" value="Peptidase_M20A"/>
</dbReference>
<dbReference type="SUPFAM" id="SSF53187">
    <property type="entry name" value="Zn-dependent exopeptidases"/>
    <property type="match status" value="1"/>
</dbReference>
<dbReference type="InterPro" id="IPR002933">
    <property type="entry name" value="Peptidase_M20"/>
</dbReference>
<dbReference type="STRING" id="375175.AYR53_07640"/>
<keyword evidence="4" id="KW-0479">Metal-binding</keyword>
<dbReference type="PANTHER" id="PTHR43808:SF31">
    <property type="entry name" value="N-ACETYL-L-CITRULLINE DEACETYLASE"/>
    <property type="match status" value="1"/>
</dbReference>
<keyword evidence="6" id="KW-0862">Zinc</keyword>
<protein>
    <submittedName>
        <fullName evidence="9">Dipeptidase PepV</fullName>
    </submittedName>
</protein>
<dbReference type="NCBIfam" id="NF005591">
    <property type="entry name" value="PRK07318.1"/>
    <property type="match status" value="1"/>
</dbReference>
<keyword evidence="7" id="KW-0224">Dipeptidase</keyword>
<evidence type="ECO:0000256" key="1">
    <source>
        <dbReference type="ARBA" id="ARBA00001947"/>
    </source>
</evidence>
<keyword evidence="10" id="KW-1185">Reference proteome</keyword>
<evidence type="ECO:0000256" key="7">
    <source>
        <dbReference type="ARBA" id="ARBA00022997"/>
    </source>
</evidence>
<dbReference type="GO" id="GO:0008237">
    <property type="term" value="F:metallopeptidase activity"/>
    <property type="evidence" value="ECO:0007669"/>
    <property type="project" value="UniProtKB-KW"/>
</dbReference>
<dbReference type="CDD" id="cd03888">
    <property type="entry name" value="M20_PepV"/>
    <property type="match status" value="1"/>
</dbReference>
<keyword evidence="5" id="KW-0378">Hydrolase</keyword>
<dbReference type="Gene3D" id="3.40.630.10">
    <property type="entry name" value="Zn peptidases"/>
    <property type="match status" value="1"/>
</dbReference>
<evidence type="ECO:0000256" key="5">
    <source>
        <dbReference type="ARBA" id="ARBA00022801"/>
    </source>
</evidence>
<dbReference type="Gene3D" id="3.30.70.360">
    <property type="match status" value="2"/>
</dbReference>
<evidence type="ECO:0000313" key="9">
    <source>
        <dbReference type="EMBL" id="ANK62655.1"/>
    </source>
</evidence>
<dbReference type="GO" id="GO:0006526">
    <property type="term" value="P:L-arginine biosynthetic process"/>
    <property type="evidence" value="ECO:0007669"/>
    <property type="project" value="TreeGrafter"/>
</dbReference>
<dbReference type="Pfam" id="PF01546">
    <property type="entry name" value="Peptidase_M20"/>
    <property type="match status" value="1"/>
</dbReference>
<dbReference type="InterPro" id="IPR001261">
    <property type="entry name" value="ArgE/DapE_CS"/>
</dbReference>
<dbReference type="OrthoDB" id="9761532at2"/>
<dbReference type="Proteomes" id="UP000078582">
    <property type="component" value="Chromosome"/>
</dbReference>
<evidence type="ECO:0000256" key="3">
    <source>
        <dbReference type="ARBA" id="ARBA00022670"/>
    </source>
</evidence>
<dbReference type="NCBIfam" id="TIGR01887">
    <property type="entry name" value="dipeptidaselike"/>
    <property type="match status" value="1"/>
</dbReference>
<evidence type="ECO:0000256" key="6">
    <source>
        <dbReference type="ARBA" id="ARBA00022833"/>
    </source>
</evidence>
<dbReference type="GeneID" id="42982124"/>